<dbReference type="NCBIfam" id="TIGR00873">
    <property type="entry name" value="gnd"/>
    <property type="match status" value="1"/>
</dbReference>
<dbReference type="PIRSF" id="PIRSF000109">
    <property type="entry name" value="6PGD"/>
    <property type="match status" value="1"/>
</dbReference>
<accession>A0AAX6HZ39</accession>
<evidence type="ECO:0000313" key="13">
    <source>
        <dbReference type="EMBL" id="KAJ6846108.1"/>
    </source>
</evidence>
<evidence type="ECO:0000313" key="12">
    <source>
        <dbReference type="EMBL" id="KAJ6837156.1"/>
    </source>
</evidence>
<organism evidence="13 14">
    <name type="scientific">Iris pallida</name>
    <name type="common">Sweet iris</name>
    <dbReference type="NCBI Taxonomy" id="29817"/>
    <lineage>
        <taxon>Eukaryota</taxon>
        <taxon>Viridiplantae</taxon>
        <taxon>Streptophyta</taxon>
        <taxon>Embryophyta</taxon>
        <taxon>Tracheophyta</taxon>
        <taxon>Spermatophyta</taxon>
        <taxon>Magnoliopsida</taxon>
        <taxon>Liliopsida</taxon>
        <taxon>Asparagales</taxon>
        <taxon>Iridaceae</taxon>
        <taxon>Iridoideae</taxon>
        <taxon>Irideae</taxon>
        <taxon>Iris</taxon>
    </lineage>
</organism>
<dbReference type="FunFam" id="3.40.50.720:FF:000007">
    <property type="entry name" value="6-phosphogluconate dehydrogenase, decarboxylating"/>
    <property type="match status" value="1"/>
</dbReference>
<comment type="catalytic activity">
    <reaction evidence="6 10">
        <text>6-phospho-D-gluconate + NADP(+) = D-ribulose 5-phosphate + CO2 + NADPH</text>
        <dbReference type="Rhea" id="RHEA:10116"/>
        <dbReference type="ChEBI" id="CHEBI:16526"/>
        <dbReference type="ChEBI" id="CHEBI:57783"/>
        <dbReference type="ChEBI" id="CHEBI:58121"/>
        <dbReference type="ChEBI" id="CHEBI:58349"/>
        <dbReference type="ChEBI" id="CHEBI:58759"/>
        <dbReference type="EC" id="1.1.1.44"/>
    </reaction>
</comment>
<feature type="binding site" evidence="9">
    <location>
        <position position="108"/>
    </location>
    <ligand>
        <name>NADP(+)</name>
        <dbReference type="ChEBI" id="CHEBI:58349"/>
    </ligand>
</feature>
<dbReference type="InterPro" id="IPR013328">
    <property type="entry name" value="6PGD_dom2"/>
</dbReference>
<protein>
    <recommendedName>
        <fullName evidence="6 10">6-phosphogluconate dehydrogenase, decarboxylating</fullName>
        <ecNumber evidence="6 10">1.1.1.44</ecNumber>
    </recommendedName>
</protein>
<feature type="binding site" evidence="8">
    <location>
        <position position="461"/>
    </location>
    <ligand>
        <name>substrate</name>
        <note>ligand shared between dimeric partners</note>
    </ligand>
</feature>
<dbReference type="Proteomes" id="UP001140949">
    <property type="component" value="Unassembled WGS sequence"/>
</dbReference>
<feature type="binding site" description="in other chain" evidence="8">
    <location>
        <position position="196"/>
    </location>
    <ligand>
        <name>substrate</name>
        <note>ligand shared between dimeric partners</note>
    </ligand>
</feature>
<dbReference type="Gene3D" id="1.10.1040.10">
    <property type="entry name" value="N-(1-d-carboxylethyl)-l-norvaline Dehydrogenase, domain 2"/>
    <property type="match status" value="1"/>
</dbReference>
<comment type="subunit">
    <text evidence="6">Homodimer.</text>
</comment>
<dbReference type="GO" id="GO:0009651">
    <property type="term" value="P:response to salt stress"/>
    <property type="evidence" value="ECO:0007669"/>
    <property type="project" value="UniProtKB-ARBA"/>
</dbReference>
<dbReference type="PANTHER" id="PTHR11811">
    <property type="entry name" value="6-PHOSPHOGLUCONATE DEHYDROGENASE"/>
    <property type="match status" value="1"/>
</dbReference>
<comment type="function">
    <text evidence="6">Catalyzes the oxidative decarboxylation of 6-phosphogluconate to ribulose 5-phosphate and CO(2), with concomitant reduction of NADP to NADPH.</text>
</comment>
<dbReference type="EC" id="1.1.1.44" evidence="6 10"/>
<dbReference type="EMBL" id="JANAVB010005599">
    <property type="protein sequence ID" value="KAJ6846108.1"/>
    <property type="molecule type" value="Genomic_DNA"/>
</dbReference>
<dbReference type="NCBIfam" id="NF006765">
    <property type="entry name" value="PRK09287.1"/>
    <property type="match status" value="1"/>
</dbReference>
<comment type="similarity">
    <text evidence="2 6 10">Belongs to the 6-phosphogluconate dehydrogenase family.</text>
</comment>
<dbReference type="InterPro" id="IPR006113">
    <property type="entry name" value="6PGDH_Gnd/GntZ"/>
</dbReference>
<dbReference type="SMART" id="SM01350">
    <property type="entry name" value="6PGD"/>
    <property type="match status" value="1"/>
</dbReference>
<feature type="binding site" evidence="9">
    <location>
        <begin position="36"/>
        <end position="38"/>
    </location>
    <ligand>
        <name>NADP(+)</name>
        <dbReference type="ChEBI" id="CHEBI:58349"/>
    </ligand>
</feature>
<comment type="pathway">
    <text evidence="1 6 10">Carbohydrate degradation; pentose phosphate pathway; D-ribulose 5-phosphate from D-glucose 6-phosphate (oxidative stage): step 3/3.</text>
</comment>
<keyword evidence="3 6" id="KW-0560">Oxidoreductase</keyword>
<feature type="active site" description="Proton donor" evidence="7">
    <location>
        <position position="195"/>
    </location>
</feature>
<evidence type="ECO:0000256" key="8">
    <source>
        <dbReference type="PIRSR" id="PIRSR000109-2"/>
    </source>
</evidence>
<dbReference type="PRINTS" id="PR00076">
    <property type="entry name" value="6PGDHDRGNASE"/>
</dbReference>
<feature type="active site" description="Proton acceptor" evidence="7">
    <location>
        <position position="188"/>
    </location>
</feature>
<dbReference type="AlphaFoldDB" id="A0AAX6HZ39"/>
<feature type="binding site" description="in other chain" evidence="8">
    <location>
        <begin position="134"/>
        <end position="136"/>
    </location>
    <ligand>
        <name>substrate</name>
        <note>ligand shared between dimeric partners</note>
    </ligand>
</feature>
<dbReference type="InterPro" id="IPR008927">
    <property type="entry name" value="6-PGluconate_DH-like_C_sf"/>
</dbReference>
<keyword evidence="4 10" id="KW-0311">Gluconate utilization</keyword>
<reference evidence="13" key="1">
    <citation type="journal article" date="2023" name="GigaByte">
        <title>Genome assembly of the bearded iris, Iris pallida Lam.</title>
        <authorList>
            <person name="Bruccoleri R.E."/>
            <person name="Oakeley E.J."/>
            <person name="Faust A.M.E."/>
            <person name="Altorfer M."/>
            <person name="Dessus-Babus S."/>
            <person name="Burckhardt D."/>
            <person name="Oertli M."/>
            <person name="Naumann U."/>
            <person name="Petersen F."/>
            <person name="Wong J."/>
        </authorList>
    </citation>
    <scope>NUCLEOTIDE SEQUENCE</scope>
    <source>
        <strain evidence="13">GSM-AAB239-AS_SAM_17_03QT</strain>
    </source>
</reference>
<sequence>MESAVLSRIGLAGLAVMGQNLALNVADKGFPISVYNRTPSKVDETVQRAAAEGGLPLTGHHSPRDFVLSLSRPRSVVILVKAGAPVDQTIATLSEFLEPGDAIVDGGNEWYENTERRMRETAARGILYLGMGVSGGEEGARNGPSLMPGGSLKAYQNIQDILSKVAAQVDDGPCVTYIGEGGSGNFVKMVHNGIEYGDMQLISEAYDVLKTVGGLSNQELADIFAEWNRGELESFLIEITADIFKVRDEHSEGELVDKILDKTGMKGTGKWTVQQAAELSIAAPTIAASLDGRYLSGLKDERENAASILDQAGLETPTLRSVDKKRLIDDVRQALYASKICSYAQGMNLIRAKSAEKGWNLNLGELARIWKGGCIIRARFLDRIKQAYERNLGLPNLIVDPEFAREMVQRQGAWRRVVGLAIESGISTPGMCASLSYFDTYRRARLPANLVQAQRDLFGAHTYERIDRPGSFHTEWTKLARQSKAGAFN</sequence>
<dbReference type="SUPFAM" id="SSF51735">
    <property type="entry name" value="NAD(P)-binding Rossmann-fold domains"/>
    <property type="match status" value="1"/>
</dbReference>
<comment type="caution">
    <text evidence="13">The sequence shown here is derived from an EMBL/GenBank/DDBJ whole genome shotgun (WGS) entry which is preliminary data.</text>
</comment>
<evidence type="ECO:0000256" key="7">
    <source>
        <dbReference type="PIRSR" id="PIRSR000109-1"/>
    </source>
</evidence>
<gene>
    <name evidence="12" type="ORF">M6B38_121445</name>
    <name evidence="13" type="ORF">M6B38_278695</name>
</gene>
<dbReference type="InterPro" id="IPR036291">
    <property type="entry name" value="NAD(P)-bd_dom_sf"/>
</dbReference>
<feature type="binding site" description="in other chain" evidence="8">
    <location>
        <begin position="191"/>
        <end position="192"/>
    </location>
    <ligand>
        <name>substrate</name>
        <note>ligand shared between dimeric partners</note>
    </ligand>
</feature>
<dbReference type="SUPFAM" id="SSF48179">
    <property type="entry name" value="6-phosphogluconate dehydrogenase C-terminal domain-like"/>
    <property type="match status" value="1"/>
</dbReference>
<feature type="binding site" description="in other chain" evidence="8">
    <location>
        <position position="293"/>
    </location>
    <ligand>
        <name>substrate</name>
        <note>ligand shared between dimeric partners</note>
    </ligand>
</feature>
<name>A0AAX6HZ39_IRIPA</name>
<dbReference type="InterPro" id="IPR006183">
    <property type="entry name" value="Pgluconate_DH"/>
</dbReference>
<feature type="binding site" description="in other chain" evidence="8">
    <location>
        <position position="266"/>
    </location>
    <ligand>
        <name>substrate</name>
        <note>ligand shared between dimeric partners</note>
    </ligand>
</feature>
<feature type="binding site" description="in other chain" evidence="8">
    <location>
        <position position="108"/>
    </location>
    <ligand>
        <name>substrate</name>
        <note>ligand shared between dimeric partners</note>
    </ligand>
</feature>
<evidence type="ECO:0000256" key="6">
    <source>
        <dbReference type="PIRNR" id="PIRNR000109"/>
    </source>
</evidence>
<dbReference type="GO" id="GO:0009409">
    <property type="term" value="P:response to cold"/>
    <property type="evidence" value="ECO:0007669"/>
    <property type="project" value="UniProtKB-ARBA"/>
</dbReference>
<keyword evidence="5 6" id="KW-0570">Pentose shunt</keyword>
<dbReference type="GO" id="GO:0004616">
    <property type="term" value="F:phosphogluconate dehydrogenase (decarboxylating) activity"/>
    <property type="evidence" value="ECO:0007669"/>
    <property type="project" value="UniProtKB-EC"/>
</dbReference>
<dbReference type="FunFam" id="1.20.5.320:FF:000001">
    <property type="entry name" value="6-phosphogluconate dehydrogenase, decarboxylating"/>
    <property type="match status" value="1"/>
</dbReference>
<keyword evidence="14" id="KW-1185">Reference proteome</keyword>
<reference evidence="13" key="2">
    <citation type="submission" date="2023-04" db="EMBL/GenBank/DDBJ databases">
        <authorList>
            <person name="Bruccoleri R.E."/>
            <person name="Oakeley E.J."/>
            <person name="Faust A.-M."/>
            <person name="Dessus-Babus S."/>
            <person name="Altorfer M."/>
            <person name="Burckhardt D."/>
            <person name="Oertli M."/>
            <person name="Naumann U."/>
            <person name="Petersen F."/>
            <person name="Wong J."/>
        </authorList>
    </citation>
    <scope>NUCLEOTIDE SEQUENCE</scope>
    <source>
        <strain evidence="13">GSM-AAB239-AS_SAM_17_03QT</strain>
        <tissue evidence="13">Leaf</tissue>
    </source>
</reference>
<dbReference type="EMBL" id="JANAVB010011399">
    <property type="protein sequence ID" value="KAJ6837156.1"/>
    <property type="molecule type" value="Genomic_DNA"/>
</dbReference>
<dbReference type="Pfam" id="PF03446">
    <property type="entry name" value="NAD_binding_2"/>
    <property type="match status" value="1"/>
</dbReference>
<feature type="domain" description="6-phosphogluconate dehydrogenase C-terminal" evidence="11">
    <location>
        <begin position="184"/>
        <end position="477"/>
    </location>
</feature>
<evidence type="ECO:0000256" key="9">
    <source>
        <dbReference type="PIRSR" id="PIRSR000109-3"/>
    </source>
</evidence>
<evidence type="ECO:0000313" key="14">
    <source>
        <dbReference type="Proteomes" id="UP001140949"/>
    </source>
</evidence>
<keyword evidence="6 10" id="KW-0521">NADP</keyword>
<dbReference type="GO" id="GO:0050661">
    <property type="term" value="F:NADP binding"/>
    <property type="evidence" value="ECO:0007669"/>
    <property type="project" value="InterPro"/>
</dbReference>
<feature type="binding site" evidence="8">
    <location>
        <position position="455"/>
    </location>
    <ligand>
        <name>substrate</name>
        <note>ligand shared between dimeric partners</note>
    </ligand>
</feature>
<evidence type="ECO:0000256" key="3">
    <source>
        <dbReference type="ARBA" id="ARBA00023002"/>
    </source>
</evidence>
<evidence type="ECO:0000256" key="4">
    <source>
        <dbReference type="ARBA" id="ARBA00023064"/>
    </source>
</evidence>
<dbReference type="GO" id="GO:0019521">
    <property type="term" value="P:D-gluconate metabolic process"/>
    <property type="evidence" value="ECO:0007669"/>
    <property type="project" value="UniProtKB-KW"/>
</dbReference>
<feature type="binding site" evidence="9">
    <location>
        <begin position="80"/>
        <end position="82"/>
    </location>
    <ligand>
        <name>NADP(+)</name>
        <dbReference type="ChEBI" id="CHEBI:58349"/>
    </ligand>
</feature>
<evidence type="ECO:0000256" key="10">
    <source>
        <dbReference type="RuleBase" id="RU000485"/>
    </source>
</evidence>
<dbReference type="GO" id="GO:0009737">
    <property type="term" value="P:response to abscisic acid"/>
    <property type="evidence" value="ECO:0007669"/>
    <property type="project" value="UniProtKB-ARBA"/>
</dbReference>
<evidence type="ECO:0000256" key="1">
    <source>
        <dbReference type="ARBA" id="ARBA00004874"/>
    </source>
</evidence>
<evidence type="ECO:0000256" key="2">
    <source>
        <dbReference type="ARBA" id="ARBA00008419"/>
    </source>
</evidence>
<dbReference type="Gene3D" id="1.20.5.320">
    <property type="entry name" value="6-Phosphogluconate Dehydrogenase, domain 3"/>
    <property type="match status" value="1"/>
</dbReference>
<dbReference type="Pfam" id="PF00393">
    <property type="entry name" value="6PGD"/>
    <property type="match status" value="1"/>
</dbReference>
<evidence type="ECO:0000256" key="5">
    <source>
        <dbReference type="ARBA" id="ARBA00023126"/>
    </source>
</evidence>
<proteinExistence type="inferred from homology"/>
<evidence type="ECO:0000259" key="11">
    <source>
        <dbReference type="SMART" id="SM01350"/>
    </source>
</evidence>
<dbReference type="GO" id="GO:0009414">
    <property type="term" value="P:response to water deprivation"/>
    <property type="evidence" value="ECO:0007669"/>
    <property type="project" value="UniProtKB-ARBA"/>
</dbReference>
<dbReference type="GO" id="GO:0006098">
    <property type="term" value="P:pentose-phosphate shunt"/>
    <property type="evidence" value="ECO:0007669"/>
    <property type="project" value="UniProtKB-KW"/>
</dbReference>
<dbReference type="FunFam" id="1.10.1040.10:FF:000002">
    <property type="entry name" value="6-phosphogluconate dehydrogenase, decarboxylating"/>
    <property type="match status" value="1"/>
</dbReference>
<feature type="binding site" evidence="9">
    <location>
        <begin position="13"/>
        <end position="18"/>
    </location>
    <ligand>
        <name>NADP(+)</name>
        <dbReference type="ChEBI" id="CHEBI:58349"/>
    </ligand>
</feature>
<dbReference type="InterPro" id="IPR006115">
    <property type="entry name" value="6PGDH_NADP-bd"/>
</dbReference>
<dbReference type="InterPro" id="IPR006114">
    <property type="entry name" value="6PGDH_C"/>
</dbReference>
<dbReference type="Gene3D" id="3.40.50.720">
    <property type="entry name" value="NAD(P)-binding Rossmann-like Domain"/>
    <property type="match status" value="1"/>
</dbReference>